<feature type="compositionally biased region" description="Low complexity" evidence="1">
    <location>
        <begin position="338"/>
        <end position="347"/>
    </location>
</feature>
<dbReference type="GO" id="GO:0048471">
    <property type="term" value="C:perinuclear region of cytoplasm"/>
    <property type="evidence" value="ECO:0007669"/>
    <property type="project" value="Ensembl"/>
</dbReference>
<evidence type="ECO:0000313" key="5">
    <source>
        <dbReference type="Ensembl" id="ENSPSNP00000021233.1"/>
    </source>
</evidence>
<feature type="domain" description="WH2" evidence="2">
    <location>
        <begin position="909"/>
        <end position="924"/>
    </location>
</feature>
<feature type="region of interest" description="Disordered" evidence="1">
    <location>
        <begin position="865"/>
        <end position="900"/>
    </location>
</feature>
<dbReference type="InterPro" id="IPR042201">
    <property type="entry name" value="FH2_Formin_sf"/>
</dbReference>
<dbReference type="InterPro" id="IPR010473">
    <property type="entry name" value="GTPase-bd"/>
</dbReference>
<gene>
    <name evidence="5" type="primary">INF2</name>
</gene>
<reference evidence="5" key="2">
    <citation type="submission" date="2025-08" db="UniProtKB">
        <authorList>
            <consortium name="Ensembl"/>
        </authorList>
    </citation>
    <scope>IDENTIFICATION</scope>
</reference>
<dbReference type="CDD" id="cd22061">
    <property type="entry name" value="WH2_INF2"/>
    <property type="match status" value="1"/>
</dbReference>
<dbReference type="GO" id="GO:0031267">
    <property type="term" value="F:small GTPase binding"/>
    <property type="evidence" value="ECO:0007669"/>
    <property type="project" value="InterPro"/>
</dbReference>
<feature type="region of interest" description="Disordered" evidence="1">
    <location>
        <begin position="923"/>
        <end position="1169"/>
    </location>
</feature>
<sequence>MSVKEGAQRKWAALKEKLGPQDADPTEANLESAEPELCIRLLQVPSVVNYSGLRKRLESSDGGWMVQFLEQSGLDLLLEALARLSGRGVARIADALLQLTCISCVRAVMNSQEGIQYILSNQAYVRQLSQALDTSNVMVKKQVLELLAALCVYSPEGHALTLDALDHYKTVCSQQYRFSVIMNELSDSDNVPYVATLLSVVNAIILGPEDVRARAQLRSEFIGLQLLDVLTRLRDLEDEDLLIQLEAFREAKAEDEEELLRVFGGVDVSSHQEVFSSLFHKPRSAPWRRWSSGSCPSRGGPALTPWTRPTRVSRSTSARVEGAAPPKTPVPRRWVSGASSQQQPSPACTLPASRARVAGWRRSPQPRSSWSPPRPQLHPPSLAPQPVPRPRPPPPPPPLPLPSLGAAFPSPPPPPLPGPSGTIPPPPPPPGLGCPPPPPPLPGTSGPPAAGGMEEITVAHSLGSAWVPSHRRVQPPTLRMKKLNWQKLPSSVARERSSMWASLSSPDAEVVEPDFSSIERLFSFPVAKPKEQAVAPARKEPKEITFLDSKKSLNLNIFLKQFRCSNEEVTAMIRAGDTTKFDVEVLKQLRKLLPEKHEVSGPKRCVSGGPKGPAAPPRAVPGERAPQRAAAGLGEHAWASCCRLNTCAPSQRIGPGWPVPTSSTYSCWISPATSSGSTACCCVRVRPLCWTWCGPRPSCCLPPARGSHTGDADGFKMSTLLKLTETKAQQSRVTLLHHVLEEVEESHPDLLQLPQDLEPPSRAAGINLEIIHSECSSNLKKLLEMERKVSSSIPEVQEQYSQRLQAGITASQEVEEVFQAIRQKQLELAAYLCEDAQQLSLEDTLSTMKAFRDLFIRALKENRDRKERAARAERRKQLAEEDEARGLRGEGGKPVRQGGGKQEEVCVIDALLADIRKGFQLRKTARGRGDTAADPPRNKAPATTRDPVGGTSLPTSEPGLDAAAAKEPRGWGLADAAPSSPQPAGDSSEKGGPGSLERRSSWYMDASDVLATDDPLGPRPSLVLGGTQALKPLNFSSDKPSEATGLSQDTEEPTAPPGACQAEADTTGEGTGDAAARSRGAGLPAAGRGGDGDEDDEHTAPDSALDTSLDRSFSEDAVTDSSGSGALPRAQGRTSKGTGKRRKKRPSRSQEEVALDPDDNKTKRLCVIQ</sequence>
<feature type="compositionally biased region" description="Basic residues" evidence="1">
    <location>
        <begin position="1138"/>
        <end position="1147"/>
    </location>
</feature>
<dbReference type="Gene3D" id="1.25.10.10">
    <property type="entry name" value="Leucine-rich Repeat Variant"/>
    <property type="match status" value="1"/>
</dbReference>
<dbReference type="Ensembl" id="ENSPSNT00000023908.1">
    <property type="protein sequence ID" value="ENSPSNP00000021233.1"/>
    <property type="gene ID" value="ENSPSNG00000015600.1"/>
</dbReference>
<dbReference type="Gene3D" id="1.20.58.2220">
    <property type="entry name" value="Formin, FH2 domain"/>
    <property type="match status" value="2"/>
</dbReference>
<dbReference type="AlphaFoldDB" id="A0A8C9E5M8"/>
<dbReference type="Pfam" id="PF02181">
    <property type="entry name" value="FH2"/>
    <property type="match status" value="2"/>
</dbReference>
<evidence type="ECO:0000313" key="6">
    <source>
        <dbReference type="Proteomes" id="UP000694554"/>
    </source>
</evidence>
<dbReference type="PROSITE" id="PS51444">
    <property type="entry name" value="FH2"/>
    <property type="match status" value="1"/>
</dbReference>
<feature type="compositionally biased region" description="Polar residues" evidence="1">
    <location>
        <begin position="1034"/>
        <end position="1048"/>
    </location>
</feature>
<feature type="compositionally biased region" description="Low complexity" evidence="1">
    <location>
        <begin position="443"/>
        <end position="452"/>
    </location>
</feature>
<feature type="domain" description="FH2" evidence="4">
    <location>
        <begin position="470"/>
        <end position="881"/>
    </location>
</feature>
<feature type="domain" description="GBD/FH3" evidence="3">
    <location>
        <begin position="1"/>
        <end position="346"/>
    </location>
</feature>
<reference evidence="5" key="1">
    <citation type="submission" date="2019-08" db="EMBL/GenBank/DDBJ databases">
        <title>Phocoena sinus (Vaquita) genome, mPhoSin1, primary haplotype.</title>
        <authorList>
            <person name="Morin P."/>
            <person name="Mountcastle J."/>
            <person name="Fungtammasan C."/>
            <person name="Rhie A."/>
            <person name="Rojas-Bracho L."/>
            <person name="Smith C.R."/>
            <person name="Taylor B.L."/>
            <person name="Gulland F.M.D."/>
            <person name="Musser W."/>
            <person name="Houck M."/>
            <person name="Haase B."/>
            <person name="Paez S."/>
            <person name="Howe K."/>
            <person name="Torrance J."/>
            <person name="Formenti G."/>
            <person name="Phillippy A."/>
            <person name="Ryder O."/>
            <person name="Jarvis E.D."/>
            <person name="Fedrigo O."/>
        </authorList>
    </citation>
    <scope>NUCLEOTIDE SEQUENCE [LARGE SCALE GENOMIC DNA]</scope>
</reference>
<dbReference type="FunFam" id="1.25.10.10:FF:000220">
    <property type="entry name" value="inverted formin-2 isoform X2"/>
    <property type="match status" value="1"/>
</dbReference>
<dbReference type="InterPro" id="IPR014768">
    <property type="entry name" value="GBD/FH3_dom"/>
</dbReference>
<dbReference type="SMART" id="SM00498">
    <property type="entry name" value="FH2"/>
    <property type="match status" value="1"/>
</dbReference>
<dbReference type="Pfam" id="PF06371">
    <property type="entry name" value="Drf_GBD"/>
    <property type="match status" value="1"/>
</dbReference>
<evidence type="ECO:0000256" key="1">
    <source>
        <dbReference type="SAM" id="MobiDB-lite"/>
    </source>
</evidence>
<feature type="region of interest" description="Disordered" evidence="1">
    <location>
        <begin position="284"/>
        <end position="452"/>
    </location>
</feature>
<name>A0A8C9E5M8_PHOSS</name>
<feature type="compositionally biased region" description="Pro residues" evidence="1">
    <location>
        <begin position="372"/>
        <end position="401"/>
    </location>
</feature>
<organism evidence="5 6">
    <name type="scientific">Phocoena sinus</name>
    <name type="common">Vaquita</name>
    <dbReference type="NCBI Taxonomy" id="42100"/>
    <lineage>
        <taxon>Eukaryota</taxon>
        <taxon>Metazoa</taxon>
        <taxon>Chordata</taxon>
        <taxon>Craniata</taxon>
        <taxon>Vertebrata</taxon>
        <taxon>Euteleostomi</taxon>
        <taxon>Mammalia</taxon>
        <taxon>Eutheria</taxon>
        <taxon>Laurasiatheria</taxon>
        <taxon>Artiodactyla</taxon>
        <taxon>Whippomorpha</taxon>
        <taxon>Cetacea</taxon>
        <taxon>Odontoceti</taxon>
        <taxon>Phocoenidae</taxon>
        <taxon>Phocoena</taxon>
    </lineage>
</organism>
<dbReference type="GO" id="GO:0003779">
    <property type="term" value="F:actin binding"/>
    <property type="evidence" value="ECO:0007669"/>
    <property type="project" value="InterPro"/>
</dbReference>
<reference evidence="5" key="3">
    <citation type="submission" date="2025-09" db="UniProtKB">
        <authorList>
            <consortium name="Ensembl"/>
        </authorList>
    </citation>
    <scope>IDENTIFICATION</scope>
</reference>
<dbReference type="GeneTree" id="ENSGT00940000155691"/>
<dbReference type="SMART" id="SM01139">
    <property type="entry name" value="Drf_FH3"/>
    <property type="match status" value="1"/>
</dbReference>
<dbReference type="InterPro" id="IPR015425">
    <property type="entry name" value="FH2_Formin"/>
</dbReference>
<feature type="compositionally biased region" description="Low complexity" evidence="1">
    <location>
        <begin position="360"/>
        <end position="371"/>
    </location>
</feature>
<feature type="region of interest" description="Disordered" evidence="1">
    <location>
        <begin position="600"/>
        <end position="622"/>
    </location>
</feature>
<dbReference type="Pfam" id="PF06367">
    <property type="entry name" value="Drf_FH3"/>
    <property type="match status" value="1"/>
</dbReference>
<protein>
    <submittedName>
        <fullName evidence="5">Inverted formin 2</fullName>
    </submittedName>
</protein>
<dbReference type="InterPro" id="IPR016024">
    <property type="entry name" value="ARM-type_fold"/>
</dbReference>
<dbReference type="PROSITE" id="PS51082">
    <property type="entry name" value="WH2"/>
    <property type="match status" value="1"/>
</dbReference>
<dbReference type="PANTHER" id="PTHR46345">
    <property type="entry name" value="INVERTED FORMIN-2"/>
    <property type="match status" value="1"/>
</dbReference>
<dbReference type="GO" id="GO:0090140">
    <property type="term" value="P:regulation of mitochondrial fission"/>
    <property type="evidence" value="ECO:0007669"/>
    <property type="project" value="Ensembl"/>
</dbReference>
<proteinExistence type="predicted"/>
<dbReference type="InterPro" id="IPR010472">
    <property type="entry name" value="FH3_dom"/>
</dbReference>
<dbReference type="PROSITE" id="PS51232">
    <property type="entry name" value="GBD_FH3"/>
    <property type="match status" value="1"/>
</dbReference>
<dbReference type="Pfam" id="PF02205">
    <property type="entry name" value="WH2"/>
    <property type="match status" value="1"/>
</dbReference>
<dbReference type="SUPFAM" id="SSF101447">
    <property type="entry name" value="Formin homology 2 domain (FH2 domain)"/>
    <property type="match status" value="2"/>
</dbReference>
<evidence type="ECO:0000259" key="3">
    <source>
        <dbReference type="PROSITE" id="PS51232"/>
    </source>
</evidence>
<evidence type="ECO:0000259" key="2">
    <source>
        <dbReference type="PROSITE" id="PS51082"/>
    </source>
</evidence>
<feature type="compositionally biased region" description="Low complexity" evidence="1">
    <location>
        <begin position="1074"/>
        <end position="1086"/>
    </location>
</feature>
<feature type="compositionally biased region" description="Basic and acidic residues" evidence="1">
    <location>
        <begin position="865"/>
        <end position="893"/>
    </location>
</feature>
<dbReference type="GO" id="GO:0030036">
    <property type="term" value="P:actin cytoskeleton organization"/>
    <property type="evidence" value="ECO:0007669"/>
    <property type="project" value="InterPro"/>
</dbReference>
<dbReference type="PANTHER" id="PTHR46345:SF5">
    <property type="entry name" value="INVERTED FORMIN-2"/>
    <property type="match status" value="1"/>
</dbReference>
<dbReference type="SUPFAM" id="SSF48371">
    <property type="entry name" value="ARM repeat"/>
    <property type="match status" value="1"/>
</dbReference>
<dbReference type="Proteomes" id="UP000694554">
    <property type="component" value="Chromosome 2"/>
</dbReference>
<dbReference type="InterPro" id="IPR003124">
    <property type="entry name" value="WH2_dom"/>
</dbReference>
<evidence type="ECO:0000259" key="4">
    <source>
        <dbReference type="PROSITE" id="PS51444"/>
    </source>
</evidence>
<feature type="compositionally biased region" description="Pro residues" evidence="1">
    <location>
        <begin position="409"/>
        <end position="442"/>
    </location>
</feature>
<dbReference type="InterPro" id="IPR011989">
    <property type="entry name" value="ARM-like"/>
</dbReference>
<accession>A0A8C9E5M8</accession>
<dbReference type="SMART" id="SM01140">
    <property type="entry name" value="Drf_GBD"/>
    <property type="match status" value="1"/>
</dbReference>
<keyword evidence="6" id="KW-1185">Reference proteome</keyword>